<evidence type="ECO:0000256" key="5">
    <source>
        <dbReference type="ARBA" id="ARBA00041448"/>
    </source>
</evidence>
<evidence type="ECO:0000313" key="9">
    <source>
        <dbReference type="RefSeq" id="XP_018026863.1"/>
    </source>
</evidence>
<feature type="compositionally biased region" description="Polar residues" evidence="7">
    <location>
        <begin position="1046"/>
        <end position="1061"/>
    </location>
</feature>
<feature type="region of interest" description="Disordered" evidence="7">
    <location>
        <begin position="1"/>
        <end position="20"/>
    </location>
</feature>
<dbReference type="GO" id="GO:0036064">
    <property type="term" value="C:ciliary basal body"/>
    <property type="evidence" value="ECO:0007669"/>
    <property type="project" value="TreeGrafter"/>
</dbReference>
<feature type="compositionally biased region" description="Polar residues" evidence="7">
    <location>
        <begin position="937"/>
        <end position="951"/>
    </location>
</feature>
<keyword evidence="8" id="KW-1185">Reference proteome</keyword>
<dbReference type="GO" id="GO:0005524">
    <property type="term" value="F:ATP binding"/>
    <property type="evidence" value="ECO:0007669"/>
    <property type="project" value="UniProtKB-KW"/>
</dbReference>
<feature type="compositionally biased region" description="Polar residues" evidence="7">
    <location>
        <begin position="1203"/>
        <end position="1227"/>
    </location>
</feature>
<evidence type="ECO:0000256" key="7">
    <source>
        <dbReference type="SAM" id="MobiDB-lite"/>
    </source>
</evidence>
<name>A0A8B7PL09_HYAAZ</name>
<feature type="compositionally biased region" description="Polar residues" evidence="7">
    <location>
        <begin position="1010"/>
        <end position="1020"/>
    </location>
</feature>
<comment type="catalytic activity">
    <reaction evidence="6">
        <text>L-glutamyl-[protein] + L-glutamate + ATP = gamma-L-glutamyl-L-glutamyl-[protein] + ADP + phosphate + H(+)</text>
        <dbReference type="Rhea" id="RHEA:60144"/>
        <dbReference type="Rhea" id="RHEA-COMP:10208"/>
        <dbReference type="Rhea" id="RHEA-COMP:15517"/>
        <dbReference type="ChEBI" id="CHEBI:15378"/>
        <dbReference type="ChEBI" id="CHEBI:29973"/>
        <dbReference type="ChEBI" id="CHEBI:29985"/>
        <dbReference type="ChEBI" id="CHEBI:30616"/>
        <dbReference type="ChEBI" id="CHEBI:43474"/>
        <dbReference type="ChEBI" id="CHEBI:143622"/>
        <dbReference type="ChEBI" id="CHEBI:456216"/>
    </reaction>
    <physiologicalReaction direction="left-to-right" evidence="6">
        <dbReference type="Rhea" id="RHEA:60145"/>
    </physiologicalReaction>
</comment>
<evidence type="ECO:0000256" key="1">
    <source>
        <dbReference type="ARBA" id="ARBA00006820"/>
    </source>
</evidence>
<dbReference type="SUPFAM" id="SSF56059">
    <property type="entry name" value="Glutathione synthetase ATP-binding domain-like"/>
    <property type="match status" value="1"/>
</dbReference>
<evidence type="ECO:0000256" key="3">
    <source>
        <dbReference type="ARBA" id="ARBA00022741"/>
    </source>
</evidence>
<protein>
    <recommendedName>
        <fullName evidence="5">Tubulin--tyrosine ligase-like protein 5</fullName>
    </recommendedName>
</protein>
<dbReference type="Proteomes" id="UP000694843">
    <property type="component" value="Unplaced"/>
</dbReference>
<dbReference type="OrthoDB" id="2016263at2759"/>
<dbReference type="GO" id="GO:0070740">
    <property type="term" value="F:tubulin-glutamic acid ligase activity"/>
    <property type="evidence" value="ECO:0007669"/>
    <property type="project" value="TreeGrafter"/>
</dbReference>
<feature type="compositionally biased region" description="Basic and acidic residues" evidence="7">
    <location>
        <begin position="130"/>
        <end position="140"/>
    </location>
</feature>
<feature type="region of interest" description="Disordered" evidence="7">
    <location>
        <begin position="130"/>
        <end position="279"/>
    </location>
</feature>
<dbReference type="PROSITE" id="PS51221">
    <property type="entry name" value="TTL"/>
    <property type="match status" value="1"/>
</dbReference>
<dbReference type="PANTHER" id="PTHR12241:SF145">
    <property type="entry name" value="TUBULIN POLYGLUTAMYLASE TTLL5"/>
    <property type="match status" value="1"/>
</dbReference>
<dbReference type="GO" id="GO:0000226">
    <property type="term" value="P:microtubule cytoskeleton organization"/>
    <property type="evidence" value="ECO:0007669"/>
    <property type="project" value="TreeGrafter"/>
</dbReference>
<organism evidence="8 9">
    <name type="scientific">Hyalella azteca</name>
    <name type="common">Amphipod</name>
    <dbReference type="NCBI Taxonomy" id="294128"/>
    <lineage>
        <taxon>Eukaryota</taxon>
        <taxon>Metazoa</taxon>
        <taxon>Ecdysozoa</taxon>
        <taxon>Arthropoda</taxon>
        <taxon>Crustacea</taxon>
        <taxon>Multicrustacea</taxon>
        <taxon>Malacostraca</taxon>
        <taxon>Eumalacostraca</taxon>
        <taxon>Peracarida</taxon>
        <taxon>Amphipoda</taxon>
        <taxon>Senticaudata</taxon>
        <taxon>Talitrida</taxon>
        <taxon>Talitroidea</taxon>
        <taxon>Hyalellidae</taxon>
        <taxon>Hyalella</taxon>
    </lineage>
</organism>
<dbReference type="Pfam" id="PF03133">
    <property type="entry name" value="TTL"/>
    <property type="match status" value="1"/>
</dbReference>
<comment type="similarity">
    <text evidence="1">Belongs to the tubulin--tyrosine ligase family.</text>
</comment>
<keyword evidence="4" id="KW-0067">ATP-binding</keyword>
<feature type="region of interest" description="Disordered" evidence="7">
    <location>
        <begin position="35"/>
        <end position="114"/>
    </location>
</feature>
<feature type="compositionally biased region" description="Basic and acidic residues" evidence="7">
    <location>
        <begin position="227"/>
        <end position="265"/>
    </location>
</feature>
<dbReference type="GeneID" id="108682243"/>
<feature type="compositionally biased region" description="Polar residues" evidence="7">
    <location>
        <begin position="68"/>
        <end position="103"/>
    </location>
</feature>
<sequence length="1281" mass="142325">MEKQSMYRSDNPGKISHKGEYKVQFTDASEYYKGRNSTILGKPPEIPRSSSSSLKYNGRPYSSTSSSIGNLNSCYTSSLNTKHSKGSSASNTCKADTFGSTTSLDRRRCGSSRRRQLECTLQPITDVTRSESLVEYKRQDSSPGDPSHHVGGSRRKRELLDSSEKKSKIRSLYTGSSSRSISGDRSCMGSRYKTRGSDDIKTLQQNNERPDDWIMKVKRAASRSPIRKNEKSHNNRATIHEKENNKGQERASRYTSERRFRERGRSLKRLGSSGPIPSDQCNNNLDEVWSFEPGVMWSRTLSNRRIGYLLFNCSNLDTPPADSYPAKFNMTYKFSPQAESKLIRLVLEAHGFTEVNSSSSRFNLYWSSAHFNPNEIRNLQDWQKVNHFPRSSELTRKDRLYLNIKRMQRQFGIKLFDFIPTSFVLPTEHREFCETHLRERGTWIVKPVASSQGKGIYLVSQVDQVSPDESSLVSRYIESPLLVNGFKCDLRLYVAVTSLDPLLVYMFEEGLVRLATVKYQHKKNLWNPCIHLTNYSVNKFHSNYVHNQDAEVDDEGSKWSLSAFLRHLRGRGIDTAALMRSVEDVVIKSLLAAAYQMNTAAVMFMPHPRNCFELYGFDILIDEQLKPWVLEVNLSPSLNIDQPLDLKIKSSMLADLFSLAGILICNPSTSRLSTRPSMNRKLPSLRHSTETYERQAGRSGAPASSLEELRLLRQVMEEQQRRGGWARIFPTPDSWSSYGGLQEYDSPLNLMLHTHLYPHVQRNTRLRVVRCSSVSTSSGLASSLERLTCYERPLPKGLAFIKDKLGIGKSHEEQEQRSPQDAHAVKQNLLEALDNGLKLSKYQARMAFSVYLQHVQRRLMIGCDEENQTDLVYRFLRSASRTLHLPISVQSPSKNLPEEARAVVISKQLGDFIMAYTKETQTHHDPPPPASRLSVDAATSRSSVPGIPSSTDGEDDCETSMAATSVASSIATISLPSHSNVTYASCAMVSEYSDKSVRFSTTAHKTISRFPSTSSFSDVTPSDVNDPLNPLLPPRRSSEADEMVGSVSSSGFSDTDQPGDNPSSGSTLLPSLLISSDPSCSDGDSCVAMSSSGCSWRTAEDDGEDVQHVAACSQAPPAGHQQQDVVAMELYRAFMSAAKETDLEEVLALQTKLHNSAGMFLDSARRSVNSSSNRAGGGSSSRPRTPNASPHGSPRRGRKSPSMHGSQSRMSEQSAPVTSEAQVTSSLAVLPERSSLTTSSLQTLTTTTAATAKTPPQSSSCCLFGNILKASLKGTNTSFNV</sequence>
<evidence type="ECO:0000256" key="2">
    <source>
        <dbReference type="ARBA" id="ARBA00022598"/>
    </source>
</evidence>
<proteinExistence type="inferred from homology"/>
<feature type="compositionally biased region" description="Low complexity" evidence="7">
    <location>
        <begin position="1062"/>
        <end position="1072"/>
    </location>
</feature>
<accession>A0A8B7PL09</accession>
<keyword evidence="2" id="KW-0436">Ligase</keyword>
<dbReference type="GO" id="GO:0015631">
    <property type="term" value="F:tubulin binding"/>
    <property type="evidence" value="ECO:0007669"/>
    <property type="project" value="TreeGrafter"/>
</dbReference>
<dbReference type="RefSeq" id="XP_018026863.1">
    <property type="nucleotide sequence ID" value="XM_018171374.2"/>
</dbReference>
<evidence type="ECO:0000256" key="4">
    <source>
        <dbReference type="ARBA" id="ARBA00022840"/>
    </source>
</evidence>
<feature type="region of interest" description="Disordered" evidence="7">
    <location>
        <begin position="919"/>
        <end position="961"/>
    </location>
</feature>
<gene>
    <name evidence="9" type="primary">LOC108682243</name>
</gene>
<dbReference type="InterPro" id="IPR004344">
    <property type="entry name" value="TTL/TTLL_fam"/>
</dbReference>
<feature type="compositionally biased region" description="Low complexity" evidence="7">
    <location>
        <begin position="175"/>
        <end position="186"/>
    </location>
</feature>
<feature type="region of interest" description="Disordered" evidence="7">
    <location>
        <begin position="1010"/>
        <end position="1072"/>
    </location>
</feature>
<evidence type="ECO:0000313" key="8">
    <source>
        <dbReference type="Proteomes" id="UP000694843"/>
    </source>
</evidence>
<keyword evidence="3" id="KW-0547">Nucleotide-binding</keyword>
<reference evidence="9" key="1">
    <citation type="submission" date="2025-08" db="UniProtKB">
        <authorList>
            <consortium name="RefSeq"/>
        </authorList>
    </citation>
    <scope>IDENTIFICATION</scope>
    <source>
        <tissue evidence="9">Whole organism</tissue>
    </source>
</reference>
<dbReference type="Gene3D" id="3.30.470.20">
    <property type="entry name" value="ATP-grasp fold, B domain"/>
    <property type="match status" value="1"/>
</dbReference>
<dbReference type="KEGG" id="hazt:108682243"/>
<dbReference type="PANTHER" id="PTHR12241">
    <property type="entry name" value="TUBULIN POLYGLUTAMYLASE"/>
    <property type="match status" value="1"/>
</dbReference>
<evidence type="ECO:0000256" key="6">
    <source>
        <dbReference type="ARBA" id="ARBA00049274"/>
    </source>
</evidence>
<feature type="region of interest" description="Disordered" evidence="7">
    <location>
        <begin position="1166"/>
        <end position="1240"/>
    </location>
</feature>